<organism evidence="1 2">
    <name type="scientific">Serendipita vermifera MAFF 305830</name>
    <dbReference type="NCBI Taxonomy" id="933852"/>
    <lineage>
        <taxon>Eukaryota</taxon>
        <taxon>Fungi</taxon>
        <taxon>Dikarya</taxon>
        <taxon>Basidiomycota</taxon>
        <taxon>Agaricomycotina</taxon>
        <taxon>Agaricomycetes</taxon>
        <taxon>Sebacinales</taxon>
        <taxon>Serendipitaceae</taxon>
        <taxon>Serendipita</taxon>
    </lineage>
</organism>
<dbReference type="EMBL" id="KN824298">
    <property type="protein sequence ID" value="KIM27506.1"/>
    <property type="molecule type" value="Genomic_DNA"/>
</dbReference>
<evidence type="ECO:0000313" key="1">
    <source>
        <dbReference type="EMBL" id="KIM27506.1"/>
    </source>
</evidence>
<dbReference type="HOGENOM" id="CLU_1384923_0_0_1"/>
<accession>A0A0C3B7T2</accession>
<sequence length="197" mass="22087">MRDISRCLAILWRNIWDCTVYAHQHSEFSNKLHTLSKITNENGDIAESRKSSCRGDGVTGVPDGLHSAMTAQAPKSKVLDEYYQSVTTLSTYLDALIPSLPHQWTKADDPESFHQLLSTTRVGISIPFETIPQLSFYPPACSQNEIMDRVHARLFKKTRRPNNVLAFGYRATGSQGKLESQNVKVSSYVPNSMEKAP</sequence>
<evidence type="ECO:0000313" key="2">
    <source>
        <dbReference type="Proteomes" id="UP000054097"/>
    </source>
</evidence>
<protein>
    <submittedName>
        <fullName evidence="1">Uncharacterized protein</fullName>
    </submittedName>
</protein>
<dbReference type="AlphaFoldDB" id="A0A0C3B7T2"/>
<proteinExistence type="predicted"/>
<reference evidence="1 2" key="1">
    <citation type="submission" date="2014-04" db="EMBL/GenBank/DDBJ databases">
        <authorList>
            <consortium name="DOE Joint Genome Institute"/>
            <person name="Kuo A."/>
            <person name="Zuccaro A."/>
            <person name="Kohler A."/>
            <person name="Nagy L.G."/>
            <person name="Floudas D."/>
            <person name="Copeland A."/>
            <person name="Barry K.W."/>
            <person name="Cichocki N."/>
            <person name="Veneault-Fourrey C."/>
            <person name="LaButti K."/>
            <person name="Lindquist E.A."/>
            <person name="Lipzen A."/>
            <person name="Lundell T."/>
            <person name="Morin E."/>
            <person name="Murat C."/>
            <person name="Sun H."/>
            <person name="Tunlid A."/>
            <person name="Henrissat B."/>
            <person name="Grigoriev I.V."/>
            <person name="Hibbett D.S."/>
            <person name="Martin F."/>
            <person name="Nordberg H.P."/>
            <person name="Cantor M.N."/>
            <person name="Hua S.X."/>
        </authorList>
    </citation>
    <scope>NUCLEOTIDE SEQUENCE [LARGE SCALE GENOMIC DNA]</scope>
    <source>
        <strain evidence="1 2">MAFF 305830</strain>
    </source>
</reference>
<reference evidence="2" key="2">
    <citation type="submission" date="2015-01" db="EMBL/GenBank/DDBJ databases">
        <title>Evolutionary Origins and Diversification of the Mycorrhizal Mutualists.</title>
        <authorList>
            <consortium name="DOE Joint Genome Institute"/>
            <consortium name="Mycorrhizal Genomics Consortium"/>
            <person name="Kohler A."/>
            <person name="Kuo A."/>
            <person name="Nagy L.G."/>
            <person name="Floudas D."/>
            <person name="Copeland A."/>
            <person name="Barry K.W."/>
            <person name="Cichocki N."/>
            <person name="Veneault-Fourrey C."/>
            <person name="LaButti K."/>
            <person name="Lindquist E.A."/>
            <person name="Lipzen A."/>
            <person name="Lundell T."/>
            <person name="Morin E."/>
            <person name="Murat C."/>
            <person name="Riley R."/>
            <person name="Ohm R."/>
            <person name="Sun H."/>
            <person name="Tunlid A."/>
            <person name="Henrissat B."/>
            <person name="Grigoriev I.V."/>
            <person name="Hibbett D.S."/>
            <person name="Martin F."/>
        </authorList>
    </citation>
    <scope>NUCLEOTIDE SEQUENCE [LARGE SCALE GENOMIC DNA]</scope>
    <source>
        <strain evidence="2">MAFF 305830</strain>
    </source>
</reference>
<name>A0A0C3B7T2_SERVB</name>
<gene>
    <name evidence="1" type="ORF">M408DRAFT_165828</name>
</gene>
<dbReference type="Proteomes" id="UP000054097">
    <property type="component" value="Unassembled WGS sequence"/>
</dbReference>
<keyword evidence="2" id="KW-1185">Reference proteome</keyword>